<protein>
    <submittedName>
        <fullName evidence="1">Uncharacterized protein</fullName>
    </submittedName>
</protein>
<keyword evidence="2" id="KW-1185">Reference proteome</keyword>
<evidence type="ECO:0000313" key="1">
    <source>
        <dbReference type="EMBL" id="MBH8572651.1"/>
    </source>
</evidence>
<name>A0A8J7LD40_9NOST</name>
<gene>
    <name evidence="1" type="ORF">I8752_06415</name>
</gene>
<dbReference type="RefSeq" id="WP_214431477.1">
    <property type="nucleotide sequence ID" value="NZ_CAWPUQ010000068.1"/>
</dbReference>
<evidence type="ECO:0000313" key="2">
    <source>
        <dbReference type="Proteomes" id="UP000662314"/>
    </source>
</evidence>
<organism evidence="1 2">
    <name type="scientific">Dendronalium phyllosphericum CENA369</name>
    <dbReference type="NCBI Taxonomy" id="1725256"/>
    <lineage>
        <taxon>Bacteria</taxon>
        <taxon>Bacillati</taxon>
        <taxon>Cyanobacteriota</taxon>
        <taxon>Cyanophyceae</taxon>
        <taxon>Nostocales</taxon>
        <taxon>Nostocaceae</taxon>
        <taxon>Dendronalium</taxon>
        <taxon>Dendronalium phyllosphericum</taxon>
    </lineage>
</organism>
<reference evidence="1 2" key="1">
    <citation type="journal article" date="2021" name="Int. J. Syst. Evol. Microbiol.">
        <title>Amazonocrinis nigriterrae gen. nov., sp. nov., Atlanticothrix silvestris gen. nov., sp. nov. and Dendronalium phyllosphericum gen. nov., sp. nov., nostocacean cyanobacteria from Brazilian environments.</title>
        <authorList>
            <person name="Alvarenga D.O."/>
            <person name="Andreote A.P.D."/>
            <person name="Branco L.H.Z."/>
            <person name="Delbaje E."/>
            <person name="Cruz R.B."/>
            <person name="Varani A.M."/>
            <person name="Fiore M.F."/>
        </authorList>
    </citation>
    <scope>NUCLEOTIDE SEQUENCE [LARGE SCALE GENOMIC DNA]</scope>
    <source>
        <strain evidence="1 2">CENA369</strain>
    </source>
</reference>
<dbReference type="AlphaFoldDB" id="A0A8J7LD40"/>
<accession>A0A8J7LD40</accession>
<sequence length="161" mass="18596">MPETSQLDVIMQQIEVLSLAELLAVRVRVDALIENYSSPFKKIQSPLVSLHKDWLAQKLPSFGSYSSFTVISSENRDVDLLTIRPSPNKRKITIFDILDKLKLEELEQNKIVQFLESEKNRANSLEKVTELIDEWMADESNYDDETYHQIEVSLNKNQPSL</sequence>
<dbReference type="Proteomes" id="UP000662314">
    <property type="component" value="Unassembled WGS sequence"/>
</dbReference>
<proteinExistence type="predicted"/>
<comment type="caution">
    <text evidence="1">The sequence shown here is derived from an EMBL/GenBank/DDBJ whole genome shotgun (WGS) entry which is preliminary data.</text>
</comment>
<dbReference type="EMBL" id="JAECZA010000016">
    <property type="protein sequence ID" value="MBH8572651.1"/>
    <property type="molecule type" value="Genomic_DNA"/>
</dbReference>